<keyword evidence="7" id="KW-1185">Reference proteome</keyword>
<comment type="caution">
    <text evidence="6">The sequence shown here is derived from an EMBL/GenBank/DDBJ whole genome shotgun (WGS) entry which is preliminary data.</text>
</comment>
<dbReference type="GO" id="GO:0003905">
    <property type="term" value="F:alkylbase DNA N-glycosylase activity"/>
    <property type="evidence" value="ECO:0007669"/>
    <property type="project" value="InterPro"/>
</dbReference>
<dbReference type="InterPro" id="IPR011034">
    <property type="entry name" value="Formyl_transferase-like_C_sf"/>
</dbReference>
<dbReference type="Proteomes" id="UP000295621">
    <property type="component" value="Unassembled WGS sequence"/>
</dbReference>
<dbReference type="RefSeq" id="WP_131988710.1">
    <property type="nucleotide sequence ID" value="NZ_SMKL01000118.1"/>
</dbReference>
<keyword evidence="2 5" id="KW-0227">DNA damage</keyword>
<sequence length="210" mass="22361">METASIEREFLSRPGLEVAPGLLGCVLRHTTPDGTVAVRLTEVEAYQGADDPGSHAFRGRTPRNEVMFGPAGHLYVYFTYGMHFCANVVCDVEGTATAVLLRGGEVIEGSALAATRRLSARTPREYARGPARLVSALGLGRSDNGADLCAPGSPTVLLPGAPVDPERVRTGPRVGVSGPGGDGVGFPWRFWLDGEPTVSPYRPHVPKRRK</sequence>
<evidence type="ECO:0000256" key="3">
    <source>
        <dbReference type="ARBA" id="ARBA00022801"/>
    </source>
</evidence>
<gene>
    <name evidence="6" type="ORF">E1212_28165</name>
</gene>
<accession>A0A4R4RBR2</accession>
<dbReference type="InterPro" id="IPR036995">
    <property type="entry name" value="MPG_sf"/>
</dbReference>
<dbReference type="AlphaFoldDB" id="A0A4R4RBR2"/>
<keyword evidence="3 5" id="KW-0378">Hydrolase</keyword>
<dbReference type="EC" id="3.2.2.-" evidence="5"/>
<organism evidence="6 7">
    <name type="scientific">Jiangella ureilytica</name>
    <dbReference type="NCBI Taxonomy" id="2530374"/>
    <lineage>
        <taxon>Bacteria</taxon>
        <taxon>Bacillati</taxon>
        <taxon>Actinomycetota</taxon>
        <taxon>Actinomycetes</taxon>
        <taxon>Jiangellales</taxon>
        <taxon>Jiangellaceae</taxon>
        <taxon>Jiangella</taxon>
    </lineage>
</organism>
<dbReference type="SUPFAM" id="SSF50486">
    <property type="entry name" value="FMT C-terminal domain-like"/>
    <property type="match status" value="1"/>
</dbReference>
<dbReference type="HAMAP" id="MF_00527">
    <property type="entry name" value="3MGH"/>
    <property type="match status" value="1"/>
</dbReference>
<dbReference type="GO" id="GO:0003677">
    <property type="term" value="F:DNA binding"/>
    <property type="evidence" value="ECO:0007669"/>
    <property type="project" value="InterPro"/>
</dbReference>
<dbReference type="Pfam" id="PF02245">
    <property type="entry name" value="Pur_DNA_glyco"/>
    <property type="match status" value="1"/>
</dbReference>
<dbReference type="InterPro" id="IPR003180">
    <property type="entry name" value="MPG"/>
</dbReference>
<dbReference type="FunFam" id="3.10.300.10:FF:000001">
    <property type="entry name" value="Putative 3-methyladenine DNA glycosylase"/>
    <property type="match status" value="1"/>
</dbReference>
<dbReference type="PANTHER" id="PTHR10429">
    <property type="entry name" value="DNA-3-METHYLADENINE GLYCOSYLASE"/>
    <property type="match status" value="1"/>
</dbReference>
<comment type="similarity">
    <text evidence="1 5">Belongs to the DNA glycosylase MPG family.</text>
</comment>
<evidence type="ECO:0000256" key="4">
    <source>
        <dbReference type="ARBA" id="ARBA00023204"/>
    </source>
</evidence>
<dbReference type="CDD" id="cd00540">
    <property type="entry name" value="AAG"/>
    <property type="match status" value="1"/>
</dbReference>
<keyword evidence="6" id="KW-0326">Glycosidase</keyword>
<name>A0A4R4RBR2_9ACTN</name>
<dbReference type="EMBL" id="SMKL01000118">
    <property type="protein sequence ID" value="TDC45863.1"/>
    <property type="molecule type" value="Genomic_DNA"/>
</dbReference>
<evidence type="ECO:0000256" key="1">
    <source>
        <dbReference type="ARBA" id="ARBA00009232"/>
    </source>
</evidence>
<dbReference type="NCBIfam" id="NF002003">
    <property type="entry name" value="PRK00802.1-3"/>
    <property type="match status" value="1"/>
</dbReference>
<dbReference type="GO" id="GO:0006284">
    <property type="term" value="P:base-excision repair"/>
    <property type="evidence" value="ECO:0007669"/>
    <property type="project" value="InterPro"/>
</dbReference>
<evidence type="ECO:0000313" key="7">
    <source>
        <dbReference type="Proteomes" id="UP000295621"/>
    </source>
</evidence>
<dbReference type="PANTHER" id="PTHR10429:SF0">
    <property type="entry name" value="DNA-3-METHYLADENINE GLYCOSYLASE"/>
    <property type="match status" value="1"/>
</dbReference>
<reference evidence="6 7" key="1">
    <citation type="submission" date="2019-02" db="EMBL/GenBank/DDBJ databases">
        <title>Draft genome sequences of novel Actinobacteria.</title>
        <authorList>
            <person name="Sahin N."/>
            <person name="Ay H."/>
            <person name="Saygin H."/>
        </authorList>
    </citation>
    <scope>NUCLEOTIDE SEQUENCE [LARGE SCALE GENOMIC DNA]</scope>
    <source>
        <strain evidence="6 7">KC603</strain>
    </source>
</reference>
<proteinExistence type="inferred from homology"/>
<keyword evidence="4 5" id="KW-0234">DNA repair</keyword>
<dbReference type="NCBIfam" id="TIGR00567">
    <property type="entry name" value="3mg"/>
    <property type="match status" value="1"/>
</dbReference>
<dbReference type="OrthoDB" id="9794313at2"/>
<evidence type="ECO:0000256" key="2">
    <source>
        <dbReference type="ARBA" id="ARBA00022763"/>
    </source>
</evidence>
<protein>
    <recommendedName>
        <fullName evidence="5">Putative 3-methyladenine DNA glycosylase</fullName>
        <ecNumber evidence="5">3.2.2.-</ecNumber>
    </recommendedName>
</protein>
<evidence type="ECO:0000313" key="6">
    <source>
        <dbReference type="EMBL" id="TDC45863.1"/>
    </source>
</evidence>
<evidence type="ECO:0000256" key="5">
    <source>
        <dbReference type="HAMAP-Rule" id="MF_00527"/>
    </source>
</evidence>
<dbReference type="Gene3D" id="3.10.300.10">
    <property type="entry name" value="Methylpurine-DNA glycosylase (MPG)"/>
    <property type="match status" value="1"/>
</dbReference>